<proteinExistence type="predicted"/>
<feature type="domain" description="FecR protein" evidence="2">
    <location>
        <begin position="65"/>
        <end position="156"/>
    </location>
</feature>
<dbReference type="InterPro" id="IPR006860">
    <property type="entry name" value="FecR"/>
</dbReference>
<evidence type="ECO:0000313" key="3">
    <source>
        <dbReference type="EMBL" id="MBB3870941.1"/>
    </source>
</evidence>
<dbReference type="AlphaFoldDB" id="A0A7W6EYG8"/>
<dbReference type="PANTHER" id="PTHR30273:SF2">
    <property type="entry name" value="PROTEIN FECR"/>
    <property type="match status" value="1"/>
</dbReference>
<comment type="caution">
    <text evidence="3">The sequence shown here is derived from an EMBL/GenBank/DDBJ whole genome shotgun (WGS) entry which is preliminary data.</text>
</comment>
<keyword evidence="1" id="KW-1133">Transmembrane helix</keyword>
<evidence type="ECO:0000313" key="4">
    <source>
        <dbReference type="Proteomes" id="UP000532936"/>
    </source>
</evidence>
<dbReference type="Gene3D" id="2.60.120.1440">
    <property type="match status" value="1"/>
</dbReference>
<dbReference type="GO" id="GO:0016989">
    <property type="term" value="F:sigma factor antagonist activity"/>
    <property type="evidence" value="ECO:0007669"/>
    <property type="project" value="TreeGrafter"/>
</dbReference>
<name>A0A7W6EYG8_9CAUL</name>
<dbReference type="PIRSF" id="PIRSF018266">
    <property type="entry name" value="FecR"/>
    <property type="match status" value="1"/>
</dbReference>
<keyword evidence="1" id="KW-0472">Membrane</keyword>
<dbReference type="EMBL" id="JACIDA010000001">
    <property type="protein sequence ID" value="MBB3870941.1"/>
    <property type="molecule type" value="Genomic_DNA"/>
</dbReference>
<evidence type="ECO:0000259" key="2">
    <source>
        <dbReference type="Pfam" id="PF04773"/>
    </source>
</evidence>
<protein>
    <submittedName>
        <fullName evidence="3">Transmembrane sensor</fullName>
    </submittedName>
</protein>
<dbReference type="RefSeq" id="WP_183195218.1">
    <property type="nucleotide sequence ID" value="NZ_JACIDA010000001.1"/>
</dbReference>
<dbReference type="InterPro" id="IPR006311">
    <property type="entry name" value="TAT_signal"/>
</dbReference>
<feature type="transmembrane region" description="Helical" evidence="1">
    <location>
        <begin position="38"/>
        <end position="61"/>
    </location>
</feature>
<dbReference type="InterPro" id="IPR012373">
    <property type="entry name" value="Ferrdict_sens_TM"/>
</dbReference>
<organism evidence="3 4">
    <name type="scientific">Brevundimonas mediterranea</name>
    <dbReference type="NCBI Taxonomy" id="74329"/>
    <lineage>
        <taxon>Bacteria</taxon>
        <taxon>Pseudomonadati</taxon>
        <taxon>Pseudomonadota</taxon>
        <taxon>Alphaproteobacteria</taxon>
        <taxon>Caulobacterales</taxon>
        <taxon>Caulobacteraceae</taxon>
        <taxon>Brevundimonas</taxon>
    </lineage>
</organism>
<dbReference type="PROSITE" id="PS51318">
    <property type="entry name" value="TAT"/>
    <property type="match status" value="1"/>
</dbReference>
<dbReference type="Pfam" id="PF04773">
    <property type="entry name" value="FecR"/>
    <property type="match status" value="1"/>
</dbReference>
<dbReference type="Proteomes" id="UP000532936">
    <property type="component" value="Unassembled WGS sequence"/>
</dbReference>
<sequence length="271" mass="28315">MLRAEAVMLEIGSAGALGAGFEARDHSPGQAEPSRRRFLVLGGAAAASLAAGGVLTSLMWAGEAHATGVGEIRLVPLADGSTLTLNTDSRAVVRFNSLRREILVTRGEAYFSVARDPERPFVVKIDDRAIRADGGAFTVHRLDASRSEVTVQTGALRLEMNGASQVVGANARVTLEKDGGARVTPVAGHDVDRGLAWREGKLAFEGETLAEAAAQFARYGGPRIVIPDPALASEPITGLFAANDPAGFTRAAALALGASVEPRREALVIVR</sequence>
<dbReference type="InterPro" id="IPR019546">
    <property type="entry name" value="TAT_signal_bac_arc"/>
</dbReference>
<dbReference type="NCBIfam" id="TIGR01409">
    <property type="entry name" value="TAT_signal_seq"/>
    <property type="match status" value="1"/>
</dbReference>
<keyword evidence="1 3" id="KW-0812">Transmembrane</keyword>
<evidence type="ECO:0000256" key="1">
    <source>
        <dbReference type="SAM" id="Phobius"/>
    </source>
</evidence>
<gene>
    <name evidence="3" type="ORF">GGR11_000455</name>
</gene>
<reference evidence="3 4" key="1">
    <citation type="submission" date="2020-08" db="EMBL/GenBank/DDBJ databases">
        <title>Genomic Encyclopedia of Type Strains, Phase IV (KMG-IV): sequencing the most valuable type-strain genomes for metagenomic binning, comparative biology and taxonomic classification.</title>
        <authorList>
            <person name="Goeker M."/>
        </authorList>
    </citation>
    <scope>NUCLEOTIDE SEQUENCE [LARGE SCALE GENOMIC DNA]</scope>
    <source>
        <strain evidence="3 4">DSM 14878</strain>
    </source>
</reference>
<accession>A0A7W6EYG8</accession>
<dbReference type="PANTHER" id="PTHR30273">
    <property type="entry name" value="PERIPLASMIC SIGNAL SENSOR AND SIGMA FACTOR ACTIVATOR FECR-RELATED"/>
    <property type="match status" value="1"/>
</dbReference>